<name>A2D8W1_TRIV3</name>
<dbReference type="AlphaFoldDB" id="A2D8W1"/>
<sequence length="207" mass="23895">MSAPKPSEKEQKQENDEKQEKQAANSDEEQPLKPKKTRKSYKFDVNFLMDEDIGLTKLYKHLQSFDPNLYPDQPEEALEKILIIYKKWMHRLYPSDFDETARRIAKAPSAKRIVREFIYEVNGGDPYIYDEGDEFGEVLFPSLHKRATNEENPAPVEEEPKQNPPPESTTPKEKATNFLSDQESDNGDAGDSQDIPDILDLFSSQRN</sequence>
<dbReference type="PANTHER" id="PTHR13220">
    <property type="entry name" value="TIMELESS INTERACTING-RELATED"/>
    <property type="match status" value="1"/>
</dbReference>
<dbReference type="GO" id="GO:0031298">
    <property type="term" value="C:replication fork protection complex"/>
    <property type="evidence" value="ECO:0000318"/>
    <property type="project" value="GO_Central"/>
</dbReference>
<evidence type="ECO:0000256" key="1">
    <source>
        <dbReference type="ARBA" id="ARBA00004123"/>
    </source>
</evidence>
<dbReference type="Proteomes" id="UP000001542">
    <property type="component" value="Unassembled WGS sequence"/>
</dbReference>
<dbReference type="GO" id="GO:0043111">
    <property type="term" value="P:replication fork arrest"/>
    <property type="evidence" value="ECO:0000318"/>
    <property type="project" value="GO_Central"/>
</dbReference>
<reference evidence="9" key="1">
    <citation type="submission" date="2006-10" db="EMBL/GenBank/DDBJ databases">
        <authorList>
            <person name="Amadeo P."/>
            <person name="Zhao Q."/>
            <person name="Wortman J."/>
            <person name="Fraser-Liggett C."/>
            <person name="Carlton J."/>
        </authorList>
    </citation>
    <scope>NUCLEOTIDE SEQUENCE</scope>
    <source>
        <strain evidence="9">G3</strain>
    </source>
</reference>
<evidence type="ECO:0000256" key="6">
    <source>
        <dbReference type="RuleBase" id="RU366049"/>
    </source>
</evidence>
<feature type="region of interest" description="Disordered" evidence="7">
    <location>
        <begin position="1"/>
        <end position="37"/>
    </location>
</feature>
<keyword evidence="10" id="KW-1185">Reference proteome</keyword>
<dbReference type="VEuPathDB" id="TrichDB:TVAGG3_0528490"/>
<evidence type="ECO:0000256" key="7">
    <source>
        <dbReference type="SAM" id="MobiDB-lite"/>
    </source>
</evidence>
<evidence type="ECO:0000313" key="10">
    <source>
        <dbReference type="Proteomes" id="UP000001542"/>
    </source>
</evidence>
<evidence type="ECO:0000259" key="8">
    <source>
        <dbReference type="Pfam" id="PF07962"/>
    </source>
</evidence>
<keyword evidence="4 6" id="KW-0539">Nucleus</keyword>
<gene>
    <name evidence="9" type="ORF">TVAG_182230</name>
</gene>
<comment type="function">
    <text evidence="6">Plays an important role in the control of DNA replication and the maintenance of replication fork stability.</text>
</comment>
<proteinExistence type="inferred from homology"/>
<evidence type="ECO:0000256" key="5">
    <source>
        <dbReference type="ARBA" id="ARBA00023306"/>
    </source>
</evidence>
<feature type="compositionally biased region" description="Basic and acidic residues" evidence="7">
    <location>
        <begin position="1"/>
        <end position="21"/>
    </location>
</feature>
<accession>A2D8W1</accession>
<dbReference type="SMR" id="A2D8W1"/>
<dbReference type="GO" id="GO:0003677">
    <property type="term" value="F:DNA binding"/>
    <property type="evidence" value="ECO:0000318"/>
    <property type="project" value="GO_Central"/>
</dbReference>
<keyword evidence="5 6" id="KW-0131">Cell cycle</keyword>
<dbReference type="VEuPathDB" id="TrichDB:TVAG_182230"/>
<feature type="region of interest" description="Disordered" evidence="7">
    <location>
        <begin position="148"/>
        <end position="207"/>
    </location>
</feature>
<dbReference type="EMBL" id="DS113180">
    <property type="protein sequence ID" value="EAY22987.1"/>
    <property type="molecule type" value="Genomic_DNA"/>
</dbReference>
<evidence type="ECO:0000256" key="4">
    <source>
        <dbReference type="ARBA" id="ARBA00023242"/>
    </source>
</evidence>
<dbReference type="GO" id="GO:0031297">
    <property type="term" value="P:replication fork processing"/>
    <property type="evidence" value="ECO:0007669"/>
    <property type="project" value="UniProtKB-UniRule"/>
</dbReference>
<keyword evidence="3 6" id="KW-0227">DNA damage</keyword>
<protein>
    <recommendedName>
        <fullName evidence="8">Chromosome segregation in meiosis protein 3 domain-containing protein</fullName>
    </recommendedName>
</protein>
<dbReference type="RefSeq" id="XP_001583973.1">
    <property type="nucleotide sequence ID" value="XM_001583923.1"/>
</dbReference>
<dbReference type="Pfam" id="PF07962">
    <property type="entry name" value="Swi3"/>
    <property type="match status" value="1"/>
</dbReference>
<dbReference type="KEGG" id="tva:5468537"/>
<evidence type="ECO:0000256" key="2">
    <source>
        <dbReference type="ARBA" id="ARBA00006075"/>
    </source>
</evidence>
<dbReference type="GO" id="GO:0006974">
    <property type="term" value="P:DNA damage response"/>
    <property type="evidence" value="ECO:0007669"/>
    <property type="project" value="UniProtKB-KW"/>
</dbReference>
<organism evidence="9 10">
    <name type="scientific">Trichomonas vaginalis (strain ATCC PRA-98 / G3)</name>
    <dbReference type="NCBI Taxonomy" id="412133"/>
    <lineage>
        <taxon>Eukaryota</taxon>
        <taxon>Metamonada</taxon>
        <taxon>Parabasalia</taxon>
        <taxon>Trichomonadida</taxon>
        <taxon>Trichomonadidae</taxon>
        <taxon>Trichomonas</taxon>
    </lineage>
</organism>
<dbReference type="InterPro" id="IPR012923">
    <property type="entry name" value="Csm3"/>
</dbReference>
<dbReference type="PANTHER" id="PTHR13220:SF11">
    <property type="entry name" value="TIMELESS-INTERACTING PROTEIN"/>
    <property type="match status" value="1"/>
</dbReference>
<evidence type="ECO:0000256" key="3">
    <source>
        <dbReference type="ARBA" id="ARBA00022763"/>
    </source>
</evidence>
<comment type="subcellular location">
    <subcellularLocation>
        <location evidence="1 6">Nucleus</location>
    </subcellularLocation>
</comment>
<dbReference type="InterPro" id="IPR040038">
    <property type="entry name" value="TIPIN/Csm3/Swi3"/>
</dbReference>
<dbReference type="GO" id="GO:0000076">
    <property type="term" value="P:DNA replication checkpoint signaling"/>
    <property type="evidence" value="ECO:0000318"/>
    <property type="project" value="GO_Central"/>
</dbReference>
<feature type="domain" description="Chromosome segregation in meiosis protein 3" evidence="8">
    <location>
        <begin position="42"/>
        <end position="116"/>
    </location>
</feature>
<evidence type="ECO:0000313" key="9">
    <source>
        <dbReference type="EMBL" id="EAY22987.1"/>
    </source>
</evidence>
<reference evidence="9" key="2">
    <citation type="journal article" date="2007" name="Science">
        <title>Draft genome sequence of the sexually transmitted pathogen Trichomonas vaginalis.</title>
        <authorList>
            <person name="Carlton J.M."/>
            <person name="Hirt R.P."/>
            <person name="Silva J.C."/>
            <person name="Delcher A.L."/>
            <person name="Schatz M."/>
            <person name="Zhao Q."/>
            <person name="Wortman J.R."/>
            <person name="Bidwell S.L."/>
            <person name="Alsmark U.C.M."/>
            <person name="Besteiro S."/>
            <person name="Sicheritz-Ponten T."/>
            <person name="Noel C.J."/>
            <person name="Dacks J.B."/>
            <person name="Foster P.G."/>
            <person name="Simillion C."/>
            <person name="Van de Peer Y."/>
            <person name="Miranda-Saavedra D."/>
            <person name="Barton G.J."/>
            <person name="Westrop G.D."/>
            <person name="Mueller S."/>
            <person name="Dessi D."/>
            <person name="Fiori P.L."/>
            <person name="Ren Q."/>
            <person name="Paulsen I."/>
            <person name="Zhang H."/>
            <person name="Bastida-Corcuera F.D."/>
            <person name="Simoes-Barbosa A."/>
            <person name="Brown M.T."/>
            <person name="Hayes R.D."/>
            <person name="Mukherjee M."/>
            <person name="Okumura C.Y."/>
            <person name="Schneider R."/>
            <person name="Smith A.J."/>
            <person name="Vanacova S."/>
            <person name="Villalvazo M."/>
            <person name="Haas B.J."/>
            <person name="Pertea M."/>
            <person name="Feldblyum T.V."/>
            <person name="Utterback T.R."/>
            <person name="Shu C.L."/>
            <person name="Osoegawa K."/>
            <person name="de Jong P.J."/>
            <person name="Hrdy I."/>
            <person name="Horvathova L."/>
            <person name="Zubacova Z."/>
            <person name="Dolezal P."/>
            <person name="Malik S.B."/>
            <person name="Logsdon J.M. Jr."/>
            <person name="Henze K."/>
            <person name="Gupta A."/>
            <person name="Wang C.C."/>
            <person name="Dunne R.L."/>
            <person name="Upcroft J.A."/>
            <person name="Upcroft P."/>
            <person name="White O."/>
            <person name="Salzberg S.L."/>
            <person name="Tang P."/>
            <person name="Chiu C.-H."/>
            <person name="Lee Y.-S."/>
            <person name="Embley T.M."/>
            <person name="Coombs G.H."/>
            <person name="Mottram J.C."/>
            <person name="Tachezy J."/>
            <person name="Fraser-Liggett C.M."/>
            <person name="Johnson P.J."/>
        </authorList>
    </citation>
    <scope>NUCLEOTIDE SEQUENCE [LARGE SCALE GENOMIC DNA]</scope>
    <source>
        <strain evidence="9">G3</strain>
    </source>
</reference>
<comment type="similarity">
    <text evidence="2 6">Belongs to the CSM3 family.</text>
</comment>
<dbReference type="InParanoid" id="A2D8W1"/>